<dbReference type="PROSITE" id="PS52029">
    <property type="entry name" value="LD_TPASE"/>
    <property type="match status" value="1"/>
</dbReference>
<feature type="active site" description="Proton donor/acceptor" evidence="7">
    <location>
        <position position="155"/>
    </location>
</feature>
<gene>
    <name evidence="9" type="ordered locus">LI0427</name>
</gene>
<dbReference type="Gene3D" id="2.40.440.10">
    <property type="entry name" value="L,D-transpeptidase catalytic domain-like"/>
    <property type="match status" value="1"/>
</dbReference>
<comment type="similarity">
    <text evidence="2">Belongs to the YkuD family.</text>
</comment>
<dbReference type="GO" id="GO:0009252">
    <property type="term" value="P:peptidoglycan biosynthetic process"/>
    <property type="evidence" value="ECO:0007669"/>
    <property type="project" value="UniProtKB-UniPathway"/>
</dbReference>
<evidence type="ECO:0000259" key="8">
    <source>
        <dbReference type="PROSITE" id="PS52029"/>
    </source>
</evidence>
<evidence type="ECO:0000313" key="10">
    <source>
        <dbReference type="Proteomes" id="UP000002430"/>
    </source>
</evidence>
<dbReference type="InterPro" id="IPR038063">
    <property type="entry name" value="Transpep_catalytic_dom"/>
</dbReference>
<organism evidence="9 10">
    <name type="scientific">Lawsonia intracellularis (strain PHE/MN1-00)</name>
    <dbReference type="NCBI Taxonomy" id="363253"/>
    <lineage>
        <taxon>Bacteria</taxon>
        <taxon>Pseudomonadati</taxon>
        <taxon>Thermodesulfobacteriota</taxon>
        <taxon>Desulfovibrionia</taxon>
        <taxon>Desulfovibrionales</taxon>
        <taxon>Desulfovibrionaceae</taxon>
        <taxon>Lawsonia</taxon>
    </lineage>
</organism>
<name>Q1MR95_LAWIP</name>
<dbReference type="SUPFAM" id="SSF141523">
    <property type="entry name" value="L,D-transpeptidase catalytic domain-like"/>
    <property type="match status" value="1"/>
</dbReference>
<dbReference type="KEGG" id="lip:LI0427"/>
<keyword evidence="10" id="KW-1185">Reference proteome</keyword>
<evidence type="ECO:0000256" key="7">
    <source>
        <dbReference type="PROSITE-ProRule" id="PRU01373"/>
    </source>
</evidence>
<evidence type="ECO:0000313" key="9">
    <source>
        <dbReference type="EMBL" id="CAJ54481.1"/>
    </source>
</evidence>
<accession>Q1MR95</accession>
<dbReference type="GO" id="GO:0071555">
    <property type="term" value="P:cell wall organization"/>
    <property type="evidence" value="ECO:0007669"/>
    <property type="project" value="UniProtKB-UniRule"/>
</dbReference>
<keyword evidence="6 7" id="KW-0961">Cell wall biogenesis/degradation</keyword>
<dbReference type="HOGENOM" id="CLU_105370_0_0_7"/>
<dbReference type="AlphaFoldDB" id="Q1MR95"/>
<protein>
    <recommendedName>
        <fullName evidence="8">L,D-TPase catalytic domain-containing protein</fullName>
    </recommendedName>
</protein>
<evidence type="ECO:0000256" key="3">
    <source>
        <dbReference type="ARBA" id="ARBA00022679"/>
    </source>
</evidence>
<dbReference type="OrthoDB" id="9804204at2"/>
<evidence type="ECO:0000256" key="6">
    <source>
        <dbReference type="ARBA" id="ARBA00023316"/>
    </source>
</evidence>
<dbReference type="eggNOG" id="COG3786">
    <property type="taxonomic scope" value="Bacteria"/>
</dbReference>
<dbReference type="PANTHER" id="PTHR38589">
    <property type="entry name" value="BLR0621 PROTEIN"/>
    <property type="match status" value="1"/>
</dbReference>
<dbReference type="GO" id="GO:0004180">
    <property type="term" value="F:carboxypeptidase activity"/>
    <property type="evidence" value="ECO:0007669"/>
    <property type="project" value="UniProtKB-ARBA"/>
</dbReference>
<keyword evidence="4 7" id="KW-0133">Cell shape</keyword>
<keyword evidence="3" id="KW-0808">Transferase</keyword>
<keyword evidence="5 7" id="KW-0573">Peptidoglycan synthesis</keyword>
<sequence>MLKLFHTLLILFILIVHANAHDLYIVYKDNICQATLDEKTYKCSIGKNGTSNCKVEGDKSTPLGKFPLRKVFFREDKIGNNIKTGLPSRKIKKNDGWCDDPTSIQYNKFVDLTCFNNSISHEKLYRDDDVYDLIIVVGYNDSPPIPSKGSAIFIHVAREGFLGTDGCIAFAQDDLVEILSKLDKTSKVIIQ</sequence>
<dbReference type="UniPathway" id="UPA00219"/>
<dbReference type="InterPro" id="IPR005490">
    <property type="entry name" value="LD_TPept_cat_dom"/>
</dbReference>
<dbReference type="RefSeq" id="WP_011526511.1">
    <property type="nucleotide sequence ID" value="NC_008011.1"/>
</dbReference>
<feature type="domain" description="L,D-TPase catalytic" evidence="8">
    <location>
        <begin position="12"/>
        <end position="191"/>
    </location>
</feature>
<evidence type="ECO:0000256" key="2">
    <source>
        <dbReference type="ARBA" id="ARBA00005992"/>
    </source>
</evidence>
<dbReference type="GO" id="GO:0008360">
    <property type="term" value="P:regulation of cell shape"/>
    <property type="evidence" value="ECO:0007669"/>
    <property type="project" value="UniProtKB-UniRule"/>
</dbReference>
<dbReference type="PANTHER" id="PTHR38589:SF1">
    <property type="entry name" value="BLR0621 PROTEIN"/>
    <property type="match status" value="1"/>
</dbReference>
<dbReference type="Proteomes" id="UP000002430">
    <property type="component" value="Chromosome"/>
</dbReference>
<dbReference type="GO" id="GO:0016740">
    <property type="term" value="F:transferase activity"/>
    <property type="evidence" value="ECO:0007669"/>
    <property type="project" value="UniProtKB-KW"/>
</dbReference>
<feature type="active site" description="Nucleophile" evidence="7">
    <location>
        <position position="167"/>
    </location>
</feature>
<reference evidence="9 10" key="1">
    <citation type="submission" date="2005-11" db="EMBL/GenBank/DDBJ databases">
        <title>The complete genome sequence of Lawsonia intracellularis: the causative agent of proliferative enteropathy.</title>
        <authorList>
            <person name="Kaur K."/>
            <person name="Zhang Q."/>
            <person name="Beckler D."/>
            <person name="Munir S."/>
            <person name="Li L."/>
            <person name="Kinsley K."/>
            <person name="Herron L."/>
            <person name="Peterson A."/>
            <person name="May B."/>
            <person name="Singh S."/>
            <person name="Gebhart C."/>
            <person name="Kapur V."/>
        </authorList>
    </citation>
    <scope>NUCLEOTIDE SEQUENCE [LARGE SCALE GENOMIC DNA]</scope>
    <source>
        <strain evidence="9 10">PHE/MN1-00</strain>
    </source>
</reference>
<comment type="pathway">
    <text evidence="1 7">Cell wall biogenesis; peptidoglycan biosynthesis.</text>
</comment>
<evidence type="ECO:0000256" key="1">
    <source>
        <dbReference type="ARBA" id="ARBA00004752"/>
    </source>
</evidence>
<evidence type="ECO:0000256" key="4">
    <source>
        <dbReference type="ARBA" id="ARBA00022960"/>
    </source>
</evidence>
<dbReference type="Pfam" id="PF03734">
    <property type="entry name" value="YkuD"/>
    <property type="match status" value="1"/>
</dbReference>
<dbReference type="EMBL" id="AM180252">
    <property type="protein sequence ID" value="CAJ54481.1"/>
    <property type="molecule type" value="Genomic_DNA"/>
</dbReference>
<proteinExistence type="inferred from homology"/>
<evidence type="ECO:0000256" key="5">
    <source>
        <dbReference type="ARBA" id="ARBA00022984"/>
    </source>
</evidence>